<dbReference type="EMBL" id="MT143305">
    <property type="protein sequence ID" value="QJA95329.1"/>
    <property type="molecule type" value="Genomic_DNA"/>
</dbReference>
<reference evidence="1" key="1">
    <citation type="submission" date="2020-03" db="EMBL/GenBank/DDBJ databases">
        <title>The deep terrestrial virosphere.</title>
        <authorList>
            <person name="Holmfeldt K."/>
            <person name="Nilsson E."/>
            <person name="Simone D."/>
            <person name="Lopez-Fernandez M."/>
            <person name="Wu X."/>
            <person name="de Brujin I."/>
            <person name="Lundin D."/>
            <person name="Andersson A."/>
            <person name="Bertilsson S."/>
            <person name="Dopson M."/>
        </authorList>
    </citation>
    <scope>NUCLEOTIDE SEQUENCE</scope>
    <source>
        <strain evidence="1">MM415B05481</strain>
    </source>
</reference>
<gene>
    <name evidence="1" type="ORF">MM415B05481_0012</name>
</gene>
<evidence type="ECO:0000313" key="1">
    <source>
        <dbReference type="EMBL" id="QJA95329.1"/>
    </source>
</evidence>
<accession>A0A6M3LLW1</accession>
<proteinExistence type="predicted"/>
<name>A0A6M3LLW1_9ZZZZ</name>
<organism evidence="1">
    <name type="scientific">viral metagenome</name>
    <dbReference type="NCBI Taxonomy" id="1070528"/>
    <lineage>
        <taxon>unclassified sequences</taxon>
        <taxon>metagenomes</taxon>
        <taxon>organismal metagenomes</taxon>
    </lineage>
</organism>
<dbReference type="AlphaFoldDB" id="A0A6M3LLW1"/>
<sequence>MKTKPLMNGFHIDIGNRTILIFQRFGDKFCVISFVPVNWKQKKRMFKHSWTALEFVAEILESAKDYGFFQEV</sequence>
<protein>
    <submittedName>
        <fullName evidence="1">Uncharacterized protein</fullName>
    </submittedName>
</protein>